<gene>
    <name evidence="2" type="ORF">HYALB_00000949</name>
</gene>
<feature type="compositionally biased region" description="Acidic residues" evidence="1">
    <location>
        <begin position="256"/>
        <end position="272"/>
    </location>
</feature>
<evidence type="ECO:0000256" key="1">
    <source>
        <dbReference type="SAM" id="MobiDB-lite"/>
    </source>
</evidence>
<dbReference type="OrthoDB" id="5410365at2759"/>
<dbReference type="AlphaFoldDB" id="A0A9N9LBX2"/>
<comment type="caution">
    <text evidence="2">The sequence shown here is derived from an EMBL/GenBank/DDBJ whole genome shotgun (WGS) entry which is preliminary data.</text>
</comment>
<name>A0A9N9LBX2_9HELO</name>
<proteinExistence type="predicted"/>
<sequence>MAASQQGNWILLPQPLSESYAIDLLGRVVASSNNPEHNFVPLLTTTTMPTLEKIQVHDESAVVYLNGNYKADIKARMTSLLHVGSTNATSSSRIVSSTSIITRLLSQHTTHFNELKKLYSPEITQLINDKRHIKSDDSRTVYLVVGTKTCLDAQIGSSDMDDATREGGIQVPVEASLNASGVPLPSLPALDVGVDATRQRTTNALQTRTSKGERLFALQCRQIKTHKSWRYWSKPAELQVLGMKDGVFKTSKPSDSDDSGDSGSDDTDDDVDSTIKDPSISLDDEELELEMERAGKPKGTLFEIV</sequence>
<accession>A0A9N9LBX2</accession>
<evidence type="ECO:0000313" key="2">
    <source>
        <dbReference type="EMBL" id="CAG8970968.1"/>
    </source>
</evidence>
<protein>
    <submittedName>
        <fullName evidence="2">Uncharacterized protein</fullName>
    </submittedName>
</protein>
<organism evidence="2 3">
    <name type="scientific">Hymenoscyphus albidus</name>
    <dbReference type="NCBI Taxonomy" id="595503"/>
    <lineage>
        <taxon>Eukaryota</taxon>
        <taxon>Fungi</taxon>
        <taxon>Dikarya</taxon>
        <taxon>Ascomycota</taxon>
        <taxon>Pezizomycotina</taxon>
        <taxon>Leotiomycetes</taxon>
        <taxon>Helotiales</taxon>
        <taxon>Helotiaceae</taxon>
        <taxon>Hymenoscyphus</taxon>
    </lineage>
</organism>
<evidence type="ECO:0000313" key="3">
    <source>
        <dbReference type="Proteomes" id="UP000701801"/>
    </source>
</evidence>
<dbReference type="EMBL" id="CAJVRM010000003">
    <property type="protein sequence ID" value="CAG8970968.1"/>
    <property type="molecule type" value="Genomic_DNA"/>
</dbReference>
<reference evidence="2" key="1">
    <citation type="submission" date="2021-07" db="EMBL/GenBank/DDBJ databases">
        <authorList>
            <person name="Durling M."/>
        </authorList>
    </citation>
    <scope>NUCLEOTIDE SEQUENCE</scope>
</reference>
<dbReference type="Proteomes" id="UP000701801">
    <property type="component" value="Unassembled WGS sequence"/>
</dbReference>
<keyword evidence="3" id="KW-1185">Reference proteome</keyword>
<feature type="region of interest" description="Disordered" evidence="1">
    <location>
        <begin position="249"/>
        <end position="305"/>
    </location>
</feature>